<dbReference type="InterPro" id="IPR036186">
    <property type="entry name" value="Serpin_sf"/>
</dbReference>
<evidence type="ECO:0000313" key="12">
    <source>
        <dbReference type="Ensembl" id="ENSCGRP00001008533.1"/>
    </source>
</evidence>
<dbReference type="Pfam" id="PF00079">
    <property type="entry name" value="Serpin"/>
    <property type="match status" value="1"/>
</dbReference>
<evidence type="ECO:0000259" key="11">
    <source>
        <dbReference type="SMART" id="SM00093"/>
    </source>
</evidence>
<dbReference type="AlphaFoldDB" id="A0A8C2LUA7"/>
<organism evidence="12 13">
    <name type="scientific">Cricetulus griseus</name>
    <name type="common">Chinese hamster</name>
    <name type="synonym">Cricetulus barabensis griseus</name>
    <dbReference type="NCBI Taxonomy" id="10029"/>
    <lineage>
        <taxon>Eukaryota</taxon>
        <taxon>Metazoa</taxon>
        <taxon>Chordata</taxon>
        <taxon>Craniata</taxon>
        <taxon>Vertebrata</taxon>
        <taxon>Euteleostomi</taxon>
        <taxon>Mammalia</taxon>
        <taxon>Eutheria</taxon>
        <taxon>Euarchontoglires</taxon>
        <taxon>Glires</taxon>
        <taxon>Rodentia</taxon>
        <taxon>Myomorpha</taxon>
        <taxon>Muroidea</taxon>
        <taxon>Cricetidae</taxon>
        <taxon>Cricetinae</taxon>
        <taxon>Cricetulus</taxon>
    </lineage>
</organism>
<dbReference type="FunFam" id="2.30.39.10:FF:000003">
    <property type="entry name" value="alpha-1-antitrypsin isoform X1"/>
    <property type="match status" value="1"/>
</dbReference>
<evidence type="ECO:0000256" key="6">
    <source>
        <dbReference type="ARBA" id="ARBA00037352"/>
    </source>
</evidence>
<keyword evidence="5" id="KW-0325">Glycoprotein</keyword>
<dbReference type="GO" id="GO:0005615">
    <property type="term" value="C:extracellular space"/>
    <property type="evidence" value="ECO:0007669"/>
    <property type="project" value="InterPro"/>
</dbReference>
<dbReference type="SUPFAM" id="SSF56574">
    <property type="entry name" value="Serpins"/>
    <property type="match status" value="1"/>
</dbReference>
<evidence type="ECO:0000256" key="8">
    <source>
        <dbReference type="ARBA" id="ARBA00042967"/>
    </source>
</evidence>
<dbReference type="Proteomes" id="UP000694386">
    <property type="component" value="Unplaced"/>
</dbReference>
<dbReference type="InterPro" id="IPR000215">
    <property type="entry name" value="Serpin_fam"/>
</dbReference>
<dbReference type="Gene3D" id="2.30.39.10">
    <property type="entry name" value="Alpha-1-antitrypsin, domain 1"/>
    <property type="match status" value="1"/>
</dbReference>
<dbReference type="SMART" id="SM00093">
    <property type="entry name" value="SERPIN"/>
    <property type="match status" value="1"/>
</dbReference>
<dbReference type="PANTHER" id="PTHR11461">
    <property type="entry name" value="SERINE PROTEASE INHIBITOR, SERPIN"/>
    <property type="match status" value="1"/>
</dbReference>
<reference evidence="12" key="1">
    <citation type="submission" date="2025-08" db="UniProtKB">
        <authorList>
            <consortium name="Ensembl"/>
        </authorList>
    </citation>
    <scope>IDENTIFICATION</scope>
</reference>
<feature type="domain" description="Serpin" evidence="11">
    <location>
        <begin position="2"/>
        <end position="285"/>
    </location>
</feature>
<name>A0A8C2LUA7_CRIGR</name>
<proteinExistence type="inferred from homology"/>
<evidence type="ECO:0000256" key="7">
    <source>
        <dbReference type="ARBA" id="ARBA00039512"/>
    </source>
</evidence>
<gene>
    <name evidence="12" type="primary">Serpina7</name>
</gene>
<dbReference type="InterPro" id="IPR023796">
    <property type="entry name" value="Serpin_dom"/>
</dbReference>
<evidence type="ECO:0000256" key="10">
    <source>
        <dbReference type="RuleBase" id="RU000411"/>
    </source>
</evidence>
<comment type="function">
    <text evidence="6">Major thyroid hormone transport protein in serum.</text>
</comment>
<accession>A0A8C2LUA7</accession>
<dbReference type="Gene3D" id="3.30.497.10">
    <property type="entry name" value="Antithrombin, subunit I, domain 2"/>
    <property type="match status" value="1"/>
</dbReference>
<dbReference type="InterPro" id="IPR023795">
    <property type="entry name" value="Serpin_CS"/>
</dbReference>
<evidence type="ECO:0000256" key="4">
    <source>
        <dbReference type="ARBA" id="ARBA00022729"/>
    </source>
</evidence>
<dbReference type="PROSITE" id="PS00284">
    <property type="entry name" value="SERPIN"/>
    <property type="match status" value="1"/>
</dbReference>
<evidence type="ECO:0000256" key="3">
    <source>
        <dbReference type="ARBA" id="ARBA00022525"/>
    </source>
</evidence>
<dbReference type="InterPro" id="IPR042178">
    <property type="entry name" value="Serpin_sf_1"/>
</dbReference>
<evidence type="ECO:0000256" key="9">
    <source>
        <dbReference type="ARBA" id="ARBA00043177"/>
    </source>
</evidence>
<dbReference type="InterPro" id="IPR042185">
    <property type="entry name" value="Serpin_sf_2"/>
</dbReference>
<protein>
    <recommendedName>
        <fullName evidence="7">Thyroxine-binding globulin</fullName>
    </recommendedName>
    <alternativeName>
        <fullName evidence="9">Serpin A7</fullName>
    </alternativeName>
    <alternativeName>
        <fullName evidence="8">T4-binding globulin</fullName>
    </alternativeName>
</protein>
<sequence>MQVASWACALTCHWYLEKRETTIPYSSLNTPSNTFFSFVNQAQQEINSYVAKQTKGKIIGLIQDLRLNIIMILVNYIHFKAQWANPFRVSKTEDRSNFSVDKTTTVQVPMMHQLEQYYHFVDVELNCTVLQMDYSENALALFVLPKEGHLEWVEASMSSKTLKKWNHLLQKGWVELFVPKFSISATYDLGSTLQKMGMRHAFAESADFSGITEDKGVRLSYAFHKAVLHIGEGGTKEGAAPEVVSLDLPEVAPLHPIIRIDRPFLLMILEKRTRSILFLGKVVNPSKE</sequence>
<dbReference type="PANTHER" id="PTHR11461:SF375">
    <property type="entry name" value="THYROXINE-BINDING GLOBULIN"/>
    <property type="match status" value="1"/>
</dbReference>
<comment type="similarity">
    <text evidence="2 10">Belongs to the serpin family.</text>
</comment>
<keyword evidence="3" id="KW-0964">Secreted</keyword>
<keyword evidence="4" id="KW-0732">Signal</keyword>
<comment type="subcellular location">
    <subcellularLocation>
        <location evidence="1">Secreted</location>
    </subcellularLocation>
</comment>
<dbReference type="Ensembl" id="ENSCGRT00001012662.1">
    <property type="protein sequence ID" value="ENSCGRP00001008533.1"/>
    <property type="gene ID" value="ENSCGRG00001010792.1"/>
</dbReference>
<reference evidence="12" key="2">
    <citation type="submission" date="2025-09" db="UniProtKB">
        <authorList>
            <consortium name="Ensembl"/>
        </authorList>
    </citation>
    <scope>IDENTIFICATION</scope>
</reference>
<evidence type="ECO:0000256" key="5">
    <source>
        <dbReference type="ARBA" id="ARBA00023180"/>
    </source>
</evidence>
<evidence type="ECO:0000256" key="1">
    <source>
        <dbReference type="ARBA" id="ARBA00004613"/>
    </source>
</evidence>
<evidence type="ECO:0000313" key="13">
    <source>
        <dbReference type="Proteomes" id="UP000694386"/>
    </source>
</evidence>
<dbReference type="FunFam" id="2.10.310.10:FF:000001">
    <property type="entry name" value="Serpin family A member 1"/>
    <property type="match status" value="1"/>
</dbReference>
<evidence type="ECO:0000256" key="2">
    <source>
        <dbReference type="ARBA" id="ARBA00009500"/>
    </source>
</evidence>
<dbReference type="GO" id="GO:0004867">
    <property type="term" value="F:serine-type endopeptidase inhibitor activity"/>
    <property type="evidence" value="ECO:0007669"/>
    <property type="project" value="InterPro"/>
</dbReference>